<comment type="caution">
    <text evidence="2">The sequence shown here is derived from an EMBL/GenBank/DDBJ whole genome shotgun (WGS) entry which is preliminary data.</text>
</comment>
<evidence type="ECO:0000313" key="3">
    <source>
        <dbReference type="Proteomes" id="UP001294444"/>
    </source>
</evidence>
<dbReference type="AlphaFoldDB" id="A0AAJ4XT98"/>
<name>A0AAJ4XT98_9BASI</name>
<sequence length="106" mass="11587">MNCHVYPDKVGLPVPSGSERPDRLNNGYRSSWPTATEMMGTRVVNKVCSSRLPPPARPYTAASPKALVLARLVQAVYLLAREILVASINHSSSLLLVRLFAALKTK</sequence>
<evidence type="ECO:0000313" key="2">
    <source>
        <dbReference type="EMBL" id="SNX87531.1"/>
    </source>
</evidence>
<dbReference type="EMBL" id="OAPG01000020">
    <property type="protein sequence ID" value="SNX87531.1"/>
    <property type="molecule type" value="Genomic_DNA"/>
</dbReference>
<proteinExistence type="predicted"/>
<feature type="region of interest" description="Disordered" evidence="1">
    <location>
        <begin position="11"/>
        <end position="31"/>
    </location>
</feature>
<dbReference type="Proteomes" id="UP001294444">
    <property type="component" value="Unassembled WGS sequence"/>
</dbReference>
<evidence type="ECO:0000256" key="1">
    <source>
        <dbReference type="SAM" id="MobiDB-lite"/>
    </source>
</evidence>
<accession>A0AAJ4XT98</accession>
<protein>
    <submittedName>
        <fullName evidence="2">Uncharacterized protein</fullName>
    </submittedName>
</protein>
<organism evidence="2 3">
    <name type="scientific">Melanopsichium pennsylvanicum</name>
    <dbReference type="NCBI Taxonomy" id="63383"/>
    <lineage>
        <taxon>Eukaryota</taxon>
        <taxon>Fungi</taxon>
        <taxon>Dikarya</taxon>
        <taxon>Basidiomycota</taxon>
        <taxon>Ustilaginomycotina</taxon>
        <taxon>Ustilaginomycetes</taxon>
        <taxon>Ustilaginales</taxon>
        <taxon>Ustilaginaceae</taxon>
        <taxon>Melanopsichium</taxon>
    </lineage>
</organism>
<gene>
    <name evidence="2" type="ORF">MEPE_06241</name>
</gene>
<keyword evidence="3" id="KW-1185">Reference proteome</keyword>
<reference evidence="2" key="1">
    <citation type="submission" date="2023-10" db="EMBL/GenBank/DDBJ databases">
        <authorList>
            <person name="Guldener U."/>
        </authorList>
    </citation>
    <scope>NUCLEOTIDE SEQUENCE</scope>
    <source>
        <strain evidence="2">Mp4</strain>
    </source>
</reference>